<dbReference type="Gene3D" id="3.30.450.20">
    <property type="entry name" value="PAS domain"/>
    <property type="match status" value="2"/>
</dbReference>
<dbReference type="OrthoDB" id="9810730at2"/>
<dbReference type="PROSITE" id="PS50109">
    <property type="entry name" value="HIS_KIN"/>
    <property type="match status" value="1"/>
</dbReference>
<evidence type="ECO:0000256" key="11">
    <source>
        <dbReference type="ARBA" id="ARBA00022989"/>
    </source>
</evidence>
<dbReference type="Pfam" id="PF01627">
    <property type="entry name" value="Hpt"/>
    <property type="match status" value="1"/>
</dbReference>
<evidence type="ECO:0000256" key="7">
    <source>
        <dbReference type="ARBA" id="ARBA00022679"/>
    </source>
</evidence>
<dbReference type="InterPro" id="IPR036097">
    <property type="entry name" value="HisK_dim/P_sf"/>
</dbReference>
<evidence type="ECO:0000256" key="10">
    <source>
        <dbReference type="ARBA" id="ARBA00022840"/>
    </source>
</evidence>
<dbReference type="PRINTS" id="PR00344">
    <property type="entry name" value="BCTRLSENSOR"/>
</dbReference>
<dbReference type="InterPro" id="IPR003660">
    <property type="entry name" value="HAMP_dom"/>
</dbReference>
<feature type="domain" description="Response regulatory" evidence="19">
    <location>
        <begin position="767"/>
        <end position="884"/>
    </location>
</feature>
<feature type="transmembrane region" description="Helical" evidence="17">
    <location>
        <begin position="152"/>
        <end position="175"/>
    </location>
</feature>
<dbReference type="NCBIfam" id="TIGR00229">
    <property type="entry name" value="sensory_box"/>
    <property type="match status" value="2"/>
</dbReference>
<evidence type="ECO:0000256" key="16">
    <source>
        <dbReference type="SAM" id="MobiDB-lite"/>
    </source>
</evidence>
<keyword evidence="8 17" id="KW-0812">Transmembrane</keyword>
<evidence type="ECO:0000259" key="21">
    <source>
        <dbReference type="PROSITE" id="PS50113"/>
    </source>
</evidence>
<keyword evidence="10" id="KW-0547">Nucleotide-binding</keyword>
<evidence type="ECO:0000256" key="13">
    <source>
        <dbReference type="ARBA" id="ARBA00023136"/>
    </source>
</evidence>
<dbReference type="CDD" id="cd00082">
    <property type="entry name" value="HisKA"/>
    <property type="match status" value="1"/>
</dbReference>
<dbReference type="CDD" id="cd06225">
    <property type="entry name" value="HAMP"/>
    <property type="match status" value="1"/>
</dbReference>
<dbReference type="Pfam" id="PF13426">
    <property type="entry name" value="PAS_9"/>
    <property type="match status" value="1"/>
</dbReference>
<dbReference type="CDD" id="cd00130">
    <property type="entry name" value="PAS"/>
    <property type="match status" value="2"/>
</dbReference>
<dbReference type="CDD" id="cd16922">
    <property type="entry name" value="HATPase_EvgS-ArcB-TorS-like"/>
    <property type="match status" value="1"/>
</dbReference>
<dbReference type="PROSITE" id="PS50885">
    <property type="entry name" value="HAMP"/>
    <property type="match status" value="1"/>
</dbReference>
<dbReference type="PANTHER" id="PTHR43047">
    <property type="entry name" value="TWO-COMPONENT HISTIDINE PROTEIN KINASE"/>
    <property type="match status" value="1"/>
</dbReference>
<dbReference type="EMBL" id="PYMC01000004">
    <property type="protein sequence ID" value="PSW05745.1"/>
    <property type="molecule type" value="Genomic_DNA"/>
</dbReference>
<comment type="catalytic activity">
    <reaction evidence="1">
        <text>ATP + protein L-histidine = ADP + protein N-phospho-L-histidine.</text>
        <dbReference type="EC" id="2.7.13.3"/>
    </reaction>
</comment>
<dbReference type="SMART" id="SM00388">
    <property type="entry name" value="HisKA"/>
    <property type="match status" value="1"/>
</dbReference>
<keyword evidence="9" id="KW-0418">Kinase</keyword>
<dbReference type="PROSITE" id="PS50113">
    <property type="entry name" value="PAC"/>
    <property type="match status" value="1"/>
</dbReference>
<organism evidence="24 25">
    <name type="scientific">Photobacterium lipolyticum</name>
    <dbReference type="NCBI Taxonomy" id="266810"/>
    <lineage>
        <taxon>Bacteria</taxon>
        <taxon>Pseudomonadati</taxon>
        <taxon>Pseudomonadota</taxon>
        <taxon>Gammaproteobacteria</taxon>
        <taxon>Vibrionales</taxon>
        <taxon>Vibrionaceae</taxon>
        <taxon>Photobacterium</taxon>
    </lineage>
</organism>
<dbReference type="InterPro" id="IPR035965">
    <property type="entry name" value="PAS-like_dom_sf"/>
</dbReference>
<evidence type="ECO:0000256" key="12">
    <source>
        <dbReference type="ARBA" id="ARBA00023012"/>
    </source>
</evidence>
<dbReference type="Pfam" id="PF00512">
    <property type="entry name" value="HisKA"/>
    <property type="match status" value="1"/>
</dbReference>
<dbReference type="Gene3D" id="1.20.120.160">
    <property type="entry name" value="HPT domain"/>
    <property type="match status" value="1"/>
</dbReference>
<dbReference type="SMART" id="SM00387">
    <property type="entry name" value="HATPase_c"/>
    <property type="match status" value="1"/>
</dbReference>
<dbReference type="InterPro" id="IPR011006">
    <property type="entry name" value="CheY-like_superfamily"/>
</dbReference>
<dbReference type="InterPro" id="IPR008207">
    <property type="entry name" value="Sig_transdc_His_kin_Hpt_dom"/>
</dbReference>
<keyword evidence="25" id="KW-1185">Reference proteome</keyword>
<dbReference type="InterPro" id="IPR036641">
    <property type="entry name" value="HPT_dom_sf"/>
</dbReference>
<feature type="domain" description="HAMP" evidence="22">
    <location>
        <begin position="173"/>
        <end position="225"/>
    </location>
</feature>
<dbReference type="FunFam" id="3.30.565.10:FF:000010">
    <property type="entry name" value="Sensor histidine kinase RcsC"/>
    <property type="match status" value="1"/>
</dbReference>
<dbReference type="PROSITE" id="PS50112">
    <property type="entry name" value="PAS"/>
    <property type="match status" value="2"/>
</dbReference>
<evidence type="ECO:0000313" key="25">
    <source>
        <dbReference type="Proteomes" id="UP000240904"/>
    </source>
</evidence>
<feature type="domain" description="HPt" evidence="23">
    <location>
        <begin position="935"/>
        <end position="1032"/>
    </location>
</feature>
<dbReference type="PROSITE" id="PS50894">
    <property type="entry name" value="HPT"/>
    <property type="match status" value="1"/>
</dbReference>
<dbReference type="InterPro" id="IPR001789">
    <property type="entry name" value="Sig_transdc_resp-reg_receiver"/>
</dbReference>
<keyword evidence="5" id="KW-0997">Cell inner membrane</keyword>
<keyword evidence="11 17" id="KW-1133">Transmembrane helix</keyword>
<feature type="domain" description="PAS" evidence="20">
    <location>
        <begin position="368"/>
        <end position="414"/>
    </location>
</feature>
<dbReference type="SUPFAM" id="SSF52172">
    <property type="entry name" value="CheY-like"/>
    <property type="match status" value="1"/>
</dbReference>
<dbReference type="SMART" id="SM00448">
    <property type="entry name" value="REC"/>
    <property type="match status" value="1"/>
</dbReference>
<dbReference type="Gene3D" id="3.40.50.2300">
    <property type="match status" value="1"/>
</dbReference>
<dbReference type="RefSeq" id="WP_107282897.1">
    <property type="nucleotide sequence ID" value="NZ_PYMC01000004.1"/>
</dbReference>
<dbReference type="Gene3D" id="3.30.565.10">
    <property type="entry name" value="Histidine kinase-like ATPase, C-terminal domain"/>
    <property type="match status" value="1"/>
</dbReference>
<feature type="domain" description="Histidine kinase" evidence="18">
    <location>
        <begin position="511"/>
        <end position="728"/>
    </location>
</feature>
<dbReference type="GO" id="GO:0006355">
    <property type="term" value="P:regulation of DNA-templated transcription"/>
    <property type="evidence" value="ECO:0007669"/>
    <property type="project" value="InterPro"/>
</dbReference>
<evidence type="ECO:0000256" key="2">
    <source>
        <dbReference type="ARBA" id="ARBA00004429"/>
    </source>
</evidence>
<dbReference type="InterPro" id="IPR001610">
    <property type="entry name" value="PAC"/>
</dbReference>
<dbReference type="Gene3D" id="6.10.340.10">
    <property type="match status" value="1"/>
</dbReference>
<evidence type="ECO:0000256" key="1">
    <source>
        <dbReference type="ARBA" id="ARBA00000085"/>
    </source>
</evidence>
<dbReference type="SMART" id="SM00086">
    <property type="entry name" value="PAC"/>
    <property type="match status" value="2"/>
</dbReference>
<keyword evidence="4" id="KW-1003">Cell membrane</keyword>
<evidence type="ECO:0000256" key="6">
    <source>
        <dbReference type="ARBA" id="ARBA00022553"/>
    </source>
</evidence>
<dbReference type="InterPro" id="IPR003594">
    <property type="entry name" value="HATPase_dom"/>
</dbReference>
<dbReference type="InterPro" id="IPR000014">
    <property type="entry name" value="PAS"/>
</dbReference>
<evidence type="ECO:0000256" key="17">
    <source>
        <dbReference type="SAM" id="Phobius"/>
    </source>
</evidence>
<evidence type="ECO:0000259" key="18">
    <source>
        <dbReference type="PROSITE" id="PS50109"/>
    </source>
</evidence>
<feature type="transmembrane region" description="Helical" evidence="17">
    <location>
        <begin position="6"/>
        <end position="31"/>
    </location>
</feature>
<dbReference type="Gene3D" id="1.10.287.130">
    <property type="match status" value="1"/>
</dbReference>
<name>A0A2T3N0I8_9GAMM</name>
<reference evidence="24 25" key="1">
    <citation type="submission" date="2018-03" db="EMBL/GenBank/DDBJ databases">
        <title>Whole genome sequencing of Histamine producing bacteria.</title>
        <authorList>
            <person name="Butler K."/>
        </authorList>
    </citation>
    <scope>NUCLEOTIDE SEQUENCE [LARGE SCALE GENOMIC DNA]</scope>
    <source>
        <strain evidence="24 25">DSM 16190</strain>
    </source>
</reference>
<comment type="caution">
    <text evidence="24">The sequence shown here is derived from an EMBL/GenBank/DDBJ whole genome shotgun (WGS) entry which is preliminary data.</text>
</comment>
<keyword evidence="7" id="KW-0808">Transferase</keyword>
<dbReference type="InterPro" id="IPR013767">
    <property type="entry name" value="PAS_fold"/>
</dbReference>
<dbReference type="PROSITE" id="PS50110">
    <property type="entry name" value="RESPONSE_REGULATORY"/>
    <property type="match status" value="1"/>
</dbReference>
<evidence type="ECO:0000256" key="5">
    <source>
        <dbReference type="ARBA" id="ARBA00022519"/>
    </source>
</evidence>
<evidence type="ECO:0000256" key="8">
    <source>
        <dbReference type="ARBA" id="ARBA00022692"/>
    </source>
</evidence>
<dbReference type="InterPro" id="IPR005467">
    <property type="entry name" value="His_kinase_dom"/>
</dbReference>
<dbReference type="AlphaFoldDB" id="A0A2T3N0I8"/>
<dbReference type="SMART" id="SM00091">
    <property type="entry name" value="PAS"/>
    <property type="match status" value="2"/>
</dbReference>
<dbReference type="Proteomes" id="UP000240904">
    <property type="component" value="Unassembled WGS sequence"/>
</dbReference>
<evidence type="ECO:0000259" key="22">
    <source>
        <dbReference type="PROSITE" id="PS50885"/>
    </source>
</evidence>
<evidence type="ECO:0000259" key="20">
    <source>
        <dbReference type="PROSITE" id="PS50112"/>
    </source>
</evidence>
<feature type="modified residue" description="4-aspartylphosphate" evidence="15">
    <location>
        <position position="816"/>
    </location>
</feature>
<keyword evidence="10" id="KW-0067">ATP-binding</keyword>
<dbReference type="SMART" id="SM00304">
    <property type="entry name" value="HAMP"/>
    <property type="match status" value="1"/>
</dbReference>
<sequence length="1040" mass="115682">MSFRLKTILGIAVIETVLLIILVLSGIRFLSDSNGKQLQQRAQTTIQLFASAAKDAVLATDLASLDSITQEVAANPDVVYARVSNRGIVLAESGQPEALSHEILIDTDFSLIDDGIFDVRYEIQEGGYVYGVIELGLSTHSIQLLLAQARRWAIGIATLEVVLVAVFSFILGTYLTRQLQQLKTSSVNIRRFGPGFQLPVSGQDELADLANEFNRMSVSLARSYRELEQSSDEHRVLAERASRNEAMNQAVLSASLDGIITIDHHGVIVEFNKGAASILGWSQEEAIGENMAQLIVPEPFRAAHNNGMAHYLATGEGPVLGKRLELQALLKSGKIIPIEIAISPIDLGEHTFFTAFIRDLSARKKAEEEQRLAAQAFESIEPIFITDSKGCILRVNSAFSNVTGYSRQEVTGKNPSILSSGRHDKAFYLSLWEALLAKGQWSGEIYNRRKNGEIYLQRLTITAVRDERAVTSHYIAHFIDISEQKANEISLKQARKLAEQASEAKSRFLATMSHEIRSPLNAVITMSSLLLESKLDAEQQRFADIVNQGGQTLMALINNILDFSKIESDHLKLTAAWFDLKFTVESIVELLACQADLKQLEVNLVISPRIAHQYWGDELRIRQILTNLISNAIKFTDQGGVSVRVYPELDARMVIEVEDTGIGIDSTHQQDIFAEFVQLENDDSRRFGGTGLGLAITQRLVDMMDGQITMTSEMDKGTCFKVTLPLRNQEVEKVRSQLDVKRRIAACTLNQPSSVDQNNDLSTKQAQVLLVEDNPTNQAVALALLTKEGIENDIAENGEVALALAQAKKFDLILMDLAMPIMNGIDATKKIREQPGINQTTTIIAMTANAFAEDKQRCLDAGMDDYIAKPLDVKLFRQKLTHWLEKKGQHKELRGKREETEQKEYRQASSVQAEPGAYQDMLDSKVMTQLVNDLSQDVLLKIIKLYIDETEKRMRVMAEAVKQRHWTLLESEAHQLKSSSGSIGTTRLQQKALAIELAARAEDRAEAERHSSDLLPLCQQSILGLKQFVEEREDDATTAL</sequence>
<comment type="subcellular location">
    <subcellularLocation>
        <location evidence="2">Cell inner membrane</location>
        <topology evidence="2">Multi-pass membrane protein</topology>
    </subcellularLocation>
</comment>
<evidence type="ECO:0000259" key="23">
    <source>
        <dbReference type="PROSITE" id="PS50894"/>
    </source>
</evidence>
<evidence type="ECO:0000256" key="9">
    <source>
        <dbReference type="ARBA" id="ARBA00022777"/>
    </source>
</evidence>
<dbReference type="SUPFAM" id="SSF47384">
    <property type="entry name" value="Homodimeric domain of signal transducing histidine kinase"/>
    <property type="match status" value="1"/>
</dbReference>
<feature type="domain" description="PAC" evidence="21">
    <location>
        <begin position="441"/>
        <end position="493"/>
    </location>
</feature>
<gene>
    <name evidence="24" type="ORF">C9I89_08420</name>
</gene>
<dbReference type="Pfam" id="PF00072">
    <property type="entry name" value="Response_reg"/>
    <property type="match status" value="1"/>
</dbReference>
<dbReference type="SUPFAM" id="SSF55785">
    <property type="entry name" value="PYP-like sensor domain (PAS domain)"/>
    <property type="match status" value="2"/>
</dbReference>
<dbReference type="GO" id="GO:0005886">
    <property type="term" value="C:plasma membrane"/>
    <property type="evidence" value="ECO:0007669"/>
    <property type="project" value="UniProtKB-SubCell"/>
</dbReference>
<evidence type="ECO:0000256" key="3">
    <source>
        <dbReference type="ARBA" id="ARBA00012438"/>
    </source>
</evidence>
<evidence type="ECO:0000259" key="19">
    <source>
        <dbReference type="PROSITE" id="PS50110"/>
    </source>
</evidence>
<keyword evidence="6 15" id="KW-0597">Phosphoprotein</keyword>
<dbReference type="InterPro" id="IPR004358">
    <property type="entry name" value="Sig_transdc_His_kin-like_C"/>
</dbReference>
<dbReference type="CDD" id="cd17546">
    <property type="entry name" value="REC_hyHK_CKI1_RcsC-like"/>
    <property type="match status" value="1"/>
</dbReference>
<dbReference type="InterPro" id="IPR003661">
    <property type="entry name" value="HisK_dim/P_dom"/>
</dbReference>
<evidence type="ECO:0000256" key="15">
    <source>
        <dbReference type="PROSITE-ProRule" id="PRU00169"/>
    </source>
</evidence>
<protein>
    <recommendedName>
        <fullName evidence="3">histidine kinase</fullName>
        <ecNumber evidence="3">2.7.13.3</ecNumber>
    </recommendedName>
</protein>
<dbReference type="InterPro" id="IPR036890">
    <property type="entry name" value="HATPase_C_sf"/>
</dbReference>
<accession>A0A2T3N0I8</accession>
<dbReference type="Pfam" id="PF02518">
    <property type="entry name" value="HATPase_c"/>
    <property type="match status" value="1"/>
</dbReference>
<dbReference type="Pfam" id="PF00989">
    <property type="entry name" value="PAS"/>
    <property type="match status" value="1"/>
</dbReference>
<evidence type="ECO:0000256" key="4">
    <source>
        <dbReference type="ARBA" id="ARBA00022475"/>
    </source>
</evidence>
<evidence type="ECO:0000313" key="24">
    <source>
        <dbReference type="EMBL" id="PSW05745.1"/>
    </source>
</evidence>
<feature type="compositionally biased region" description="Basic and acidic residues" evidence="16">
    <location>
        <begin position="891"/>
        <end position="906"/>
    </location>
</feature>
<evidence type="ECO:0000256" key="14">
    <source>
        <dbReference type="PROSITE-ProRule" id="PRU00110"/>
    </source>
</evidence>
<dbReference type="GO" id="GO:0000155">
    <property type="term" value="F:phosphorelay sensor kinase activity"/>
    <property type="evidence" value="ECO:0007669"/>
    <property type="project" value="InterPro"/>
</dbReference>
<feature type="modified residue" description="Phosphohistidine" evidence="14">
    <location>
        <position position="974"/>
    </location>
</feature>
<keyword evidence="13 17" id="KW-0472">Membrane</keyword>
<proteinExistence type="predicted"/>
<dbReference type="EC" id="2.7.13.3" evidence="3"/>
<feature type="domain" description="PAS" evidence="20">
    <location>
        <begin position="244"/>
        <end position="298"/>
    </location>
</feature>
<keyword evidence="12" id="KW-0902">Two-component regulatory system</keyword>
<dbReference type="SUPFAM" id="SSF55874">
    <property type="entry name" value="ATPase domain of HSP90 chaperone/DNA topoisomerase II/histidine kinase"/>
    <property type="match status" value="1"/>
</dbReference>
<dbReference type="SUPFAM" id="SSF47226">
    <property type="entry name" value="Histidine-containing phosphotransfer domain, HPT domain"/>
    <property type="match status" value="1"/>
</dbReference>
<feature type="region of interest" description="Disordered" evidence="16">
    <location>
        <begin position="891"/>
        <end position="912"/>
    </location>
</feature>
<dbReference type="InterPro" id="IPR000700">
    <property type="entry name" value="PAS-assoc_C"/>
</dbReference>